<dbReference type="KEGG" id="cmos:111451217"/>
<name>A0A6J1G6J4_CUCMO</name>
<dbReference type="PANTHER" id="PTHR13255">
    <property type="entry name" value="ATAXIN-10"/>
    <property type="match status" value="1"/>
</dbReference>
<evidence type="ECO:0000313" key="4">
    <source>
        <dbReference type="Proteomes" id="UP000504609"/>
    </source>
</evidence>
<protein>
    <submittedName>
        <fullName evidence="5 6">Ataxin-10</fullName>
    </submittedName>
</protein>
<gene>
    <name evidence="5 6" type="primary">LOC111451217</name>
</gene>
<dbReference type="GO" id="GO:0005829">
    <property type="term" value="C:cytosol"/>
    <property type="evidence" value="ECO:0007669"/>
    <property type="project" value="TreeGrafter"/>
</dbReference>
<dbReference type="GO" id="GO:0051301">
    <property type="term" value="P:cell division"/>
    <property type="evidence" value="ECO:0007669"/>
    <property type="project" value="UniProtKB-KW"/>
</dbReference>
<sequence length="500" mass="55457">MKNSASFEQSIPERIIQPLLSASNSCTLEASLEALIEASKSVEGRSNFASQNILPCVLELIQCLDYTSNNALQLSSLRLLRNLCAGEIRNQNVFIEQNGVGVVLSILQNAMLLFDPDRVIIRLGLQVLANVSLAGEEHQQAIWHGLFPDKFVSLARIRYCEISDPLSMILYNLCSTNSELVASLCSDVGLPILEEITRTTTLVGFKEDWVKLLLSRICLEEPYFPRLFSALRPIDTSKDGGKDMSFSSEQAFLLTIISEILNERIGDISIPKDFASCIHRIFQSSIPIISSTPICERSLPTGTTAVDVLGYSLNILRDICAQEDGKEGGHKDVSKDAVDVLLSLGLIDLLLGILRDIEPPAIVKKAIQQAENENRTDLPNTSKSCPCPYKGFRRDIVAVIANCLYRKKHVQDDIRKKNGVFVLLQQCVVDENNPFLREWGIWAVRNLLEGNLENKKLVAELEVQGPVNMPEIAELGLQVEVDPKTKAAKLVNASRPFKDN</sequence>
<dbReference type="RefSeq" id="XP_022947319.1">
    <property type="nucleotide sequence ID" value="XM_023091551.1"/>
</dbReference>
<evidence type="ECO:0000313" key="5">
    <source>
        <dbReference type="RefSeq" id="XP_022947319.1"/>
    </source>
</evidence>
<dbReference type="Pfam" id="PF09759">
    <property type="entry name" value="Atx10homo_assoc"/>
    <property type="match status" value="1"/>
</dbReference>
<feature type="domain" description="Ataxin-10" evidence="3">
    <location>
        <begin position="392"/>
        <end position="487"/>
    </location>
</feature>
<evidence type="ECO:0000256" key="1">
    <source>
        <dbReference type="ARBA" id="ARBA00022618"/>
    </source>
</evidence>
<evidence type="ECO:0000313" key="6">
    <source>
        <dbReference type="RefSeq" id="XP_022947320.1"/>
    </source>
</evidence>
<dbReference type="InterPro" id="IPR011989">
    <property type="entry name" value="ARM-like"/>
</dbReference>
<dbReference type="PANTHER" id="PTHR13255:SF0">
    <property type="entry name" value="ATAXIN-10"/>
    <property type="match status" value="1"/>
</dbReference>
<reference evidence="5 6" key="1">
    <citation type="submission" date="2025-04" db="UniProtKB">
        <authorList>
            <consortium name="RefSeq"/>
        </authorList>
    </citation>
    <scope>IDENTIFICATION</scope>
    <source>
        <tissue evidence="5 6">Young leaves</tissue>
    </source>
</reference>
<keyword evidence="1" id="KW-0132">Cell division</keyword>
<keyword evidence="2" id="KW-0131">Cell cycle</keyword>
<evidence type="ECO:0000256" key="2">
    <source>
        <dbReference type="ARBA" id="ARBA00023306"/>
    </source>
</evidence>
<dbReference type="AlphaFoldDB" id="A0A6J1G6J4"/>
<organism evidence="4 6">
    <name type="scientific">Cucurbita moschata</name>
    <name type="common">Winter crookneck squash</name>
    <name type="synonym">Cucurbita pepo var. moschata</name>
    <dbReference type="NCBI Taxonomy" id="3662"/>
    <lineage>
        <taxon>Eukaryota</taxon>
        <taxon>Viridiplantae</taxon>
        <taxon>Streptophyta</taxon>
        <taxon>Embryophyta</taxon>
        <taxon>Tracheophyta</taxon>
        <taxon>Spermatophyta</taxon>
        <taxon>Magnoliopsida</taxon>
        <taxon>eudicotyledons</taxon>
        <taxon>Gunneridae</taxon>
        <taxon>Pentapetalae</taxon>
        <taxon>rosids</taxon>
        <taxon>fabids</taxon>
        <taxon>Cucurbitales</taxon>
        <taxon>Cucurbitaceae</taxon>
        <taxon>Cucurbiteae</taxon>
        <taxon>Cucurbita</taxon>
    </lineage>
</organism>
<proteinExistence type="predicted"/>
<dbReference type="SUPFAM" id="SSF48371">
    <property type="entry name" value="ARM repeat"/>
    <property type="match status" value="1"/>
</dbReference>
<dbReference type="InterPro" id="IPR019156">
    <property type="entry name" value="Ataxin-10_domain"/>
</dbReference>
<dbReference type="Proteomes" id="UP000504609">
    <property type="component" value="Unplaced"/>
</dbReference>
<dbReference type="InterPro" id="IPR051374">
    <property type="entry name" value="Ataxin-10/CTR86_families"/>
</dbReference>
<dbReference type="GeneID" id="111451217"/>
<accession>A0A6J1G6J4</accession>
<dbReference type="Gene3D" id="1.25.10.10">
    <property type="entry name" value="Leucine-rich Repeat Variant"/>
    <property type="match status" value="2"/>
</dbReference>
<dbReference type="InterPro" id="IPR016024">
    <property type="entry name" value="ARM-type_fold"/>
</dbReference>
<dbReference type="RefSeq" id="XP_022947320.1">
    <property type="nucleotide sequence ID" value="XM_023091552.1"/>
</dbReference>
<evidence type="ECO:0000259" key="3">
    <source>
        <dbReference type="Pfam" id="PF09759"/>
    </source>
</evidence>
<keyword evidence="4" id="KW-1185">Reference proteome</keyword>